<accession>A0AA86JF13</accession>
<reference evidence="1" key="1">
    <citation type="submission" date="2021-10" db="EMBL/GenBank/DDBJ databases">
        <authorList>
            <person name="Mesa V."/>
        </authorList>
    </citation>
    <scope>NUCLEOTIDE SEQUENCE</scope>
    <source>
        <strain evidence="1">CC3_PB</strain>
    </source>
</reference>
<evidence type="ECO:0000313" key="2">
    <source>
        <dbReference type="Proteomes" id="UP000789738"/>
    </source>
</evidence>
<evidence type="ECO:0000313" key="1">
    <source>
        <dbReference type="EMBL" id="CAG9703993.1"/>
    </source>
</evidence>
<sequence length="166" mass="19481">MNENEKVTNYEKAEVDYISGMTYKKIAEKYSVSINTVKSWKKRYKWTRDCTTKEGCDKKRVQTLGNNLYDDIKADLLKQLEANGSYGKHYEDLINDYMELWNTKNKLFLDIKERGVSIEWSNGKQFSIKKNDSIGEVNRTSAQMLKILDTLRLVPPKIQEDDDYDI</sequence>
<dbReference type="AlphaFoldDB" id="A0AA86JF13"/>
<dbReference type="Pfam" id="PF13384">
    <property type="entry name" value="HTH_23"/>
    <property type="match status" value="1"/>
</dbReference>
<dbReference type="Pfam" id="PF05119">
    <property type="entry name" value="Terminase_4"/>
    <property type="match status" value="1"/>
</dbReference>
<comment type="caution">
    <text evidence="1">The sequence shown here is derived from an EMBL/GenBank/DDBJ whole genome shotgun (WGS) entry which is preliminary data.</text>
</comment>
<gene>
    <name evidence="1" type="ORF">CNEO_40901</name>
</gene>
<proteinExistence type="predicted"/>
<dbReference type="SUPFAM" id="SSF46689">
    <property type="entry name" value="Homeodomain-like"/>
    <property type="match status" value="1"/>
</dbReference>
<protein>
    <submittedName>
        <fullName evidence="1">RNA polymerase subunit sigma-70</fullName>
    </submittedName>
</protein>
<dbReference type="InterPro" id="IPR009057">
    <property type="entry name" value="Homeodomain-like_sf"/>
</dbReference>
<dbReference type="InterPro" id="IPR006448">
    <property type="entry name" value="Phage_term_ssu_P27"/>
</dbReference>
<name>A0AA86JF13_9CLOT</name>
<organism evidence="1 2">
    <name type="scientific">Clostridium neonatale</name>
    <dbReference type="NCBI Taxonomy" id="137838"/>
    <lineage>
        <taxon>Bacteria</taxon>
        <taxon>Bacillati</taxon>
        <taxon>Bacillota</taxon>
        <taxon>Clostridia</taxon>
        <taxon>Eubacteriales</taxon>
        <taxon>Clostridiaceae</taxon>
        <taxon>Clostridium</taxon>
    </lineage>
</organism>
<dbReference type="EMBL" id="CAKJVE010000004">
    <property type="protein sequence ID" value="CAG9703993.1"/>
    <property type="molecule type" value="Genomic_DNA"/>
</dbReference>
<dbReference type="Proteomes" id="UP000789738">
    <property type="component" value="Unassembled WGS sequence"/>
</dbReference>